<feature type="domain" description="PPIase cyclophilin-type" evidence="5">
    <location>
        <begin position="29"/>
        <end position="161"/>
    </location>
</feature>
<dbReference type="OrthoDB" id="5574464at2"/>
<evidence type="ECO:0000313" key="6">
    <source>
        <dbReference type="EMBL" id="SMF94207.1"/>
    </source>
</evidence>
<protein>
    <recommendedName>
        <fullName evidence="1">peptidylprolyl isomerase</fullName>
        <ecNumber evidence="1">5.2.1.8</ecNumber>
    </recommendedName>
</protein>
<dbReference type="GO" id="GO:0003755">
    <property type="term" value="F:peptidyl-prolyl cis-trans isomerase activity"/>
    <property type="evidence" value="ECO:0007669"/>
    <property type="project" value="UniProtKB-KW"/>
</dbReference>
<gene>
    <name evidence="6" type="ORF">SAMN02949497_1516</name>
</gene>
<evidence type="ECO:0000256" key="4">
    <source>
        <dbReference type="SAM" id="SignalP"/>
    </source>
</evidence>
<dbReference type="RefSeq" id="WP_125468840.1">
    <property type="nucleotide sequence ID" value="NZ_FXAM01000001.1"/>
</dbReference>
<dbReference type="AlphaFoldDB" id="A0A1Y6CV61"/>
<dbReference type="InterPro" id="IPR029000">
    <property type="entry name" value="Cyclophilin-like_dom_sf"/>
</dbReference>
<keyword evidence="2" id="KW-0697">Rotamase</keyword>
<dbReference type="PANTHER" id="PTHR43246">
    <property type="entry name" value="PEPTIDYL-PROLYL CIS-TRANS ISOMERASE CYP38, CHLOROPLASTIC"/>
    <property type="match status" value="1"/>
</dbReference>
<evidence type="ECO:0000256" key="3">
    <source>
        <dbReference type="ARBA" id="ARBA00023235"/>
    </source>
</evidence>
<keyword evidence="3 6" id="KW-0413">Isomerase</keyword>
<dbReference type="PROSITE" id="PS50072">
    <property type="entry name" value="CSA_PPIASE_2"/>
    <property type="match status" value="1"/>
</dbReference>
<dbReference type="InterPro" id="IPR044665">
    <property type="entry name" value="E_coli_cyclophilin_A-like"/>
</dbReference>
<organism evidence="6 7">
    <name type="scientific">Methylomagnum ishizawai</name>
    <dbReference type="NCBI Taxonomy" id="1760988"/>
    <lineage>
        <taxon>Bacteria</taxon>
        <taxon>Pseudomonadati</taxon>
        <taxon>Pseudomonadota</taxon>
        <taxon>Gammaproteobacteria</taxon>
        <taxon>Methylococcales</taxon>
        <taxon>Methylococcaceae</taxon>
        <taxon>Methylomagnum</taxon>
    </lineage>
</organism>
<feature type="chain" id="PRO_5012102333" description="peptidylprolyl isomerase" evidence="4">
    <location>
        <begin position="22"/>
        <end position="447"/>
    </location>
</feature>
<dbReference type="InterPro" id="IPR002130">
    <property type="entry name" value="Cyclophilin-type_PPIase_dom"/>
</dbReference>
<dbReference type="EC" id="5.2.1.8" evidence="1"/>
<proteinExistence type="predicted"/>
<keyword evidence="4" id="KW-0732">Signal</keyword>
<dbReference type="PRINTS" id="PR00153">
    <property type="entry name" value="CSAPPISMRASE"/>
</dbReference>
<keyword evidence="7" id="KW-1185">Reference proteome</keyword>
<evidence type="ECO:0000256" key="2">
    <source>
        <dbReference type="ARBA" id="ARBA00023110"/>
    </source>
</evidence>
<accession>A0A1Y6CV61</accession>
<dbReference type="InterPro" id="IPR013783">
    <property type="entry name" value="Ig-like_fold"/>
</dbReference>
<reference evidence="6 7" key="1">
    <citation type="submission" date="2016-12" db="EMBL/GenBank/DDBJ databases">
        <authorList>
            <person name="Song W.-J."/>
            <person name="Kurnit D.M."/>
        </authorList>
    </citation>
    <scope>NUCLEOTIDE SEQUENCE [LARGE SCALE GENOMIC DNA]</scope>
    <source>
        <strain evidence="6 7">175</strain>
    </source>
</reference>
<dbReference type="Gene3D" id="2.40.100.10">
    <property type="entry name" value="Cyclophilin-like"/>
    <property type="match status" value="1"/>
</dbReference>
<dbReference type="SUPFAM" id="SSF50891">
    <property type="entry name" value="Cyclophilin-like"/>
    <property type="match status" value="1"/>
</dbReference>
<dbReference type="Pfam" id="PF22352">
    <property type="entry name" value="K319L-like_PKD"/>
    <property type="match status" value="1"/>
</dbReference>
<dbReference type="Proteomes" id="UP000192923">
    <property type="component" value="Unassembled WGS sequence"/>
</dbReference>
<dbReference type="STRING" id="1760988.SAMN02949497_1516"/>
<evidence type="ECO:0000256" key="1">
    <source>
        <dbReference type="ARBA" id="ARBA00013194"/>
    </source>
</evidence>
<dbReference type="EMBL" id="FXAM01000001">
    <property type="protein sequence ID" value="SMF94207.1"/>
    <property type="molecule type" value="Genomic_DNA"/>
</dbReference>
<evidence type="ECO:0000259" key="5">
    <source>
        <dbReference type="PROSITE" id="PS50072"/>
    </source>
</evidence>
<dbReference type="Gene3D" id="2.60.40.10">
    <property type="entry name" value="Immunoglobulins"/>
    <property type="match status" value="1"/>
</dbReference>
<sequence>MNKVFSWALAFLLLPAATVEATPAFVELHTNYGAIELQLDPDKAPVTVANFLAYLKEGFYQDTIFHRVPLDFVAQGGGVIQDRTGSTLTYKYKSGLHASIVNEASNGLKNIRGSIAMARSSAANSATSQFFINTVDNAFLDYGSAQSPDGYAVFGEVIGGMAETVDAMNHQLRRAYEVYATATTDPNYSLYAVSRNGSLLYDMPVFDEAAQLPVYIESAEVLPEALPFASAGPDQKVAENAAVTLGGSASDPGGMAIASYQWVQTAGPTVELSGADSAQPRFTAPAVTEDTVLGFQVVVTNAQGKTSSADAVAVTVVQSGGGGSNPLDCGTAYAAPSQLWPPNKLFKPVSVQNVTGAGSVSITITGITSDEPVKNKKGKDTTKPDFKIKRDHKTALLRAERQYGKAGNGRVYTVGFQASDGTQTCTGAVKVGVPPTRNATAVDDAAS</sequence>
<name>A0A1Y6CV61_9GAMM</name>
<evidence type="ECO:0000313" key="7">
    <source>
        <dbReference type="Proteomes" id="UP000192923"/>
    </source>
</evidence>
<dbReference type="Pfam" id="PF00160">
    <property type="entry name" value="Pro_isomerase"/>
    <property type="match status" value="1"/>
</dbReference>
<feature type="signal peptide" evidence="4">
    <location>
        <begin position="1"/>
        <end position="21"/>
    </location>
</feature>